<name>A0A0M6WT58_9FIRM</name>
<dbReference type="Pfam" id="PF21983">
    <property type="entry name" value="NikA-like"/>
    <property type="match status" value="1"/>
</dbReference>
<evidence type="ECO:0000313" key="2">
    <source>
        <dbReference type="Proteomes" id="UP000049828"/>
    </source>
</evidence>
<reference evidence="2" key="1">
    <citation type="submission" date="2015-05" db="EMBL/GenBank/DDBJ databases">
        <authorList>
            <consortium name="Pathogen Informatics"/>
        </authorList>
    </citation>
    <scope>NUCLEOTIDE SEQUENCE [LARGE SCALE GENOMIC DNA]</scope>
    <source>
        <strain evidence="2">L1-83</strain>
    </source>
</reference>
<sequence length="122" mass="14147">MADGNRRYKSEKKDYKISFKLSESELIKLESDAKKAGKNRSEYLRELVKNSKGVDTTFVADRSSFIRQITGIATNVNQIARVVNTQGYAYTSDINRLRQDLDDIKRLMQEVLTTWQSLRYCI</sequence>
<gene>
    <name evidence="1" type="ORF">RIL183_27671</name>
</gene>
<proteinExistence type="predicted"/>
<dbReference type="EMBL" id="CVRS01000086">
    <property type="protein sequence ID" value="CRL40880.1"/>
    <property type="molecule type" value="Genomic_DNA"/>
</dbReference>
<dbReference type="AlphaFoldDB" id="A0A0M6WT58"/>
<accession>A0A0M6WT58</accession>
<dbReference type="RefSeq" id="WP_055040017.1">
    <property type="nucleotide sequence ID" value="NZ_CVRS01000086.1"/>
</dbReference>
<dbReference type="OrthoDB" id="2062000at2"/>
<dbReference type="Proteomes" id="UP000049828">
    <property type="component" value="Unassembled WGS sequence"/>
</dbReference>
<keyword evidence="2" id="KW-1185">Reference proteome</keyword>
<dbReference type="InterPro" id="IPR053842">
    <property type="entry name" value="NikA-like"/>
</dbReference>
<evidence type="ECO:0000313" key="1">
    <source>
        <dbReference type="EMBL" id="CRL40880.1"/>
    </source>
</evidence>
<protein>
    <submittedName>
        <fullName evidence="1">Bacterial mobilisation protein (MobC)./Ribbon-helix-helix protein, copG family</fullName>
    </submittedName>
</protein>
<organism evidence="1 2">
    <name type="scientific">Roseburia inulinivorans</name>
    <dbReference type="NCBI Taxonomy" id="360807"/>
    <lineage>
        <taxon>Bacteria</taxon>
        <taxon>Bacillati</taxon>
        <taxon>Bacillota</taxon>
        <taxon>Clostridia</taxon>
        <taxon>Lachnospirales</taxon>
        <taxon>Lachnospiraceae</taxon>
        <taxon>Roseburia</taxon>
    </lineage>
</organism>